<feature type="domain" description="RCK C-terminal" evidence="4">
    <location>
        <begin position="246"/>
        <end position="331"/>
    </location>
</feature>
<feature type="transmembrane region" description="Helical" evidence="2">
    <location>
        <begin position="58"/>
        <end position="84"/>
    </location>
</feature>
<dbReference type="Gene3D" id="3.30.70.1450">
    <property type="entry name" value="Regulator of K+ conductance, C-terminal domain"/>
    <property type="match status" value="1"/>
</dbReference>
<name>A0A518DWU2_9BACT</name>
<dbReference type="KEGG" id="lcre:Pla8534_41230"/>
<dbReference type="AlphaFoldDB" id="A0A518DWU2"/>
<dbReference type="Gene3D" id="1.10.287.70">
    <property type="match status" value="1"/>
</dbReference>
<dbReference type="Gene3D" id="3.40.50.720">
    <property type="entry name" value="NAD(P)-binding Rossmann-like Domain"/>
    <property type="match status" value="1"/>
</dbReference>
<dbReference type="PANTHER" id="PTHR43833:SF9">
    <property type="entry name" value="POTASSIUM CHANNEL PROTEIN YUGO-RELATED"/>
    <property type="match status" value="1"/>
</dbReference>
<keyword evidence="6" id="KW-1185">Reference proteome</keyword>
<evidence type="ECO:0000256" key="2">
    <source>
        <dbReference type="SAM" id="Phobius"/>
    </source>
</evidence>
<gene>
    <name evidence="5" type="primary">ybaL</name>
    <name evidence="5" type="ORF">Pla8534_41230</name>
</gene>
<reference evidence="5 6" key="1">
    <citation type="submission" date="2019-02" db="EMBL/GenBank/DDBJ databases">
        <title>Deep-cultivation of Planctomycetes and their phenomic and genomic characterization uncovers novel biology.</title>
        <authorList>
            <person name="Wiegand S."/>
            <person name="Jogler M."/>
            <person name="Boedeker C."/>
            <person name="Pinto D."/>
            <person name="Vollmers J."/>
            <person name="Rivas-Marin E."/>
            <person name="Kohn T."/>
            <person name="Peeters S.H."/>
            <person name="Heuer A."/>
            <person name="Rast P."/>
            <person name="Oberbeckmann S."/>
            <person name="Bunk B."/>
            <person name="Jeske O."/>
            <person name="Meyerdierks A."/>
            <person name="Storesund J.E."/>
            <person name="Kallscheuer N."/>
            <person name="Luecker S."/>
            <person name="Lage O.M."/>
            <person name="Pohl T."/>
            <person name="Merkel B.J."/>
            <person name="Hornburger P."/>
            <person name="Mueller R.-W."/>
            <person name="Bruemmer F."/>
            <person name="Labrenz M."/>
            <person name="Spormann A.M."/>
            <person name="Op den Camp H."/>
            <person name="Overmann J."/>
            <person name="Amann R."/>
            <person name="Jetten M.S.M."/>
            <person name="Mascher T."/>
            <person name="Medema M.H."/>
            <person name="Devos D.P."/>
            <person name="Kaster A.-K."/>
            <person name="Ovreas L."/>
            <person name="Rohde M."/>
            <person name="Galperin M.Y."/>
            <person name="Jogler C."/>
        </authorList>
    </citation>
    <scope>NUCLEOTIDE SEQUENCE [LARGE SCALE GENOMIC DNA]</scope>
    <source>
        <strain evidence="5 6">Pla85_3_4</strain>
    </source>
</reference>
<dbReference type="SUPFAM" id="SSF81324">
    <property type="entry name" value="Voltage-gated potassium channels"/>
    <property type="match status" value="1"/>
</dbReference>
<sequence length="331" mass="36846">MRPLQRIRTGAIFFAVVLTTAIIGYRLFGYDWVESVWMVAVTISSVGYGERSQNSHAFQIFTVAVIVFGMTAAAYTFGGFLQLITEGQIQQALGRRRMTREIDQLHNHVIICGFGLNGQLLSESLYRQKRAFVVIDHEAHLVAEARESGYLSVIGDATEEEVLLEAGVRRAKSLVTALPNDALNVFITLTTRNLSPNIQIIARADQKSTEKKLRQAGANKVVAPAVISARQMVRMITRPSTADLMDIMAESSIIEYDLDEIEVLPDCGLIDITVRETEANRRHRLLVVAVKQADGNMLLNPDASFQFKVGDVLILMGRGEDVQGFRNMYRV</sequence>
<dbReference type="InterPro" id="IPR036721">
    <property type="entry name" value="RCK_C_sf"/>
</dbReference>
<evidence type="ECO:0000313" key="5">
    <source>
        <dbReference type="EMBL" id="QDU96303.1"/>
    </source>
</evidence>
<dbReference type="PANTHER" id="PTHR43833">
    <property type="entry name" value="POTASSIUM CHANNEL PROTEIN 2-RELATED-RELATED"/>
    <property type="match status" value="1"/>
</dbReference>
<dbReference type="InterPro" id="IPR003148">
    <property type="entry name" value="RCK_N"/>
</dbReference>
<dbReference type="InterPro" id="IPR050721">
    <property type="entry name" value="Trk_Ktr_HKT_K-transport"/>
</dbReference>
<dbReference type="SUPFAM" id="SSF116726">
    <property type="entry name" value="TrkA C-terminal domain-like"/>
    <property type="match status" value="1"/>
</dbReference>
<dbReference type="PROSITE" id="PS51202">
    <property type="entry name" value="RCK_C"/>
    <property type="match status" value="1"/>
</dbReference>
<dbReference type="Pfam" id="PF02254">
    <property type="entry name" value="TrkA_N"/>
    <property type="match status" value="1"/>
</dbReference>
<evidence type="ECO:0000259" key="4">
    <source>
        <dbReference type="PROSITE" id="PS51202"/>
    </source>
</evidence>
<dbReference type="GO" id="GO:0008324">
    <property type="term" value="F:monoatomic cation transmembrane transporter activity"/>
    <property type="evidence" value="ECO:0007669"/>
    <property type="project" value="InterPro"/>
</dbReference>
<dbReference type="SUPFAM" id="SSF51735">
    <property type="entry name" value="NAD(P)-binding Rossmann-fold domains"/>
    <property type="match status" value="1"/>
</dbReference>
<evidence type="ECO:0000313" key="6">
    <source>
        <dbReference type="Proteomes" id="UP000317648"/>
    </source>
</evidence>
<organism evidence="5 6">
    <name type="scientific">Lignipirellula cremea</name>
    <dbReference type="NCBI Taxonomy" id="2528010"/>
    <lineage>
        <taxon>Bacteria</taxon>
        <taxon>Pseudomonadati</taxon>
        <taxon>Planctomycetota</taxon>
        <taxon>Planctomycetia</taxon>
        <taxon>Pirellulales</taxon>
        <taxon>Pirellulaceae</taxon>
        <taxon>Lignipirellula</taxon>
    </lineage>
</organism>
<dbReference type="PROSITE" id="PS51201">
    <property type="entry name" value="RCK_N"/>
    <property type="match status" value="1"/>
</dbReference>
<feature type="transmembrane region" description="Helical" evidence="2">
    <location>
        <begin position="7"/>
        <end position="28"/>
    </location>
</feature>
<dbReference type="InterPro" id="IPR013099">
    <property type="entry name" value="K_chnl_dom"/>
</dbReference>
<dbReference type="RefSeq" id="WP_145054945.1">
    <property type="nucleotide sequence ID" value="NZ_CP036433.1"/>
</dbReference>
<keyword evidence="2" id="KW-0472">Membrane</keyword>
<feature type="domain" description="RCK N-terminal" evidence="3">
    <location>
        <begin position="106"/>
        <end position="223"/>
    </location>
</feature>
<dbReference type="OrthoDB" id="9785285at2"/>
<dbReference type="Pfam" id="PF07885">
    <property type="entry name" value="Ion_trans_2"/>
    <property type="match status" value="1"/>
</dbReference>
<protein>
    <submittedName>
        <fullName evidence="5">Inner membrane protein YbaL</fullName>
    </submittedName>
</protein>
<dbReference type="Proteomes" id="UP000317648">
    <property type="component" value="Chromosome"/>
</dbReference>
<keyword evidence="2" id="KW-1133">Transmembrane helix</keyword>
<evidence type="ECO:0000259" key="3">
    <source>
        <dbReference type="PROSITE" id="PS51201"/>
    </source>
</evidence>
<proteinExistence type="predicted"/>
<dbReference type="GO" id="GO:0005886">
    <property type="term" value="C:plasma membrane"/>
    <property type="evidence" value="ECO:0007669"/>
    <property type="project" value="UniProtKB-SubCell"/>
</dbReference>
<dbReference type="Pfam" id="PF02080">
    <property type="entry name" value="TrkA_C"/>
    <property type="match status" value="1"/>
</dbReference>
<dbReference type="GO" id="GO:0006813">
    <property type="term" value="P:potassium ion transport"/>
    <property type="evidence" value="ECO:0007669"/>
    <property type="project" value="InterPro"/>
</dbReference>
<comment type="subcellular location">
    <subcellularLocation>
        <location evidence="1">Cell membrane</location>
        <topology evidence="1">Multi-pass membrane protein</topology>
    </subcellularLocation>
</comment>
<dbReference type="InterPro" id="IPR036291">
    <property type="entry name" value="NAD(P)-bd_dom_sf"/>
</dbReference>
<accession>A0A518DWU2</accession>
<keyword evidence="2" id="KW-0812">Transmembrane</keyword>
<dbReference type="InterPro" id="IPR006037">
    <property type="entry name" value="RCK_C"/>
</dbReference>
<evidence type="ECO:0000256" key="1">
    <source>
        <dbReference type="ARBA" id="ARBA00004651"/>
    </source>
</evidence>
<dbReference type="EMBL" id="CP036433">
    <property type="protein sequence ID" value="QDU96303.1"/>
    <property type="molecule type" value="Genomic_DNA"/>
</dbReference>